<evidence type="ECO:0000313" key="2">
    <source>
        <dbReference type="EMBL" id="KAJ3219236.1"/>
    </source>
</evidence>
<accession>A0AAD5XZE1</accession>
<name>A0AAD5XZE1_9FUNG</name>
<keyword evidence="3" id="KW-1185">Reference proteome</keyword>
<reference evidence="2" key="1">
    <citation type="submission" date="2020-05" db="EMBL/GenBank/DDBJ databases">
        <title>Phylogenomic resolution of chytrid fungi.</title>
        <authorList>
            <person name="Stajich J.E."/>
            <person name="Amses K."/>
            <person name="Simmons R."/>
            <person name="Seto K."/>
            <person name="Myers J."/>
            <person name="Bonds A."/>
            <person name="Quandt C.A."/>
            <person name="Barry K."/>
            <person name="Liu P."/>
            <person name="Grigoriev I."/>
            <person name="Longcore J.E."/>
            <person name="James T.Y."/>
        </authorList>
    </citation>
    <scope>NUCLEOTIDE SEQUENCE</scope>
    <source>
        <strain evidence="2">JEL0476</strain>
    </source>
</reference>
<evidence type="ECO:0000313" key="3">
    <source>
        <dbReference type="Proteomes" id="UP001211065"/>
    </source>
</evidence>
<dbReference type="EMBL" id="JADGJW010000347">
    <property type="protein sequence ID" value="KAJ3219236.1"/>
    <property type="molecule type" value="Genomic_DNA"/>
</dbReference>
<dbReference type="AlphaFoldDB" id="A0AAD5XZE1"/>
<evidence type="ECO:0000256" key="1">
    <source>
        <dbReference type="SAM" id="MobiDB-lite"/>
    </source>
</evidence>
<comment type="caution">
    <text evidence="2">The sequence shown here is derived from an EMBL/GenBank/DDBJ whole genome shotgun (WGS) entry which is preliminary data.</text>
</comment>
<protein>
    <submittedName>
        <fullName evidence="2">Uncharacterized protein</fullName>
    </submittedName>
</protein>
<feature type="compositionally biased region" description="Polar residues" evidence="1">
    <location>
        <begin position="68"/>
        <end position="79"/>
    </location>
</feature>
<organism evidence="2 3">
    <name type="scientific">Clydaea vesicula</name>
    <dbReference type="NCBI Taxonomy" id="447962"/>
    <lineage>
        <taxon>Eukaryota</taxon>
        <taxon>Fungi</taxon>
        <taxon>Fungi incertae sedis</taxon>
        <taxon>Chytridiomycota</taxon>
        <taxon>Chytridiomycota incertae sedis</taxon>
        <taxon>Chytridiomycetes</taxon>
        <taxon>Lobulomycetales</taxon>
        <taxon>Lobulomycetaceae</taxon>
        <taxon>Clydaea</taxon>
    </lineage>
</organism>
<feature type="region of interest" description="Disordered" evidence="1">
    <location>
        <begin position="68"/>
        <end position="133"/>
    </location>
</feature>
<feature type="compositionally biased region" description="Low complexity" evidence="1">
    <location>
        <begin position="105"/>
        <end position="123"/>
    </location>
</feature>
<feature type="compositionally biased region" description="Basic and acidic residues" evidence="1">
    <location>
        <begin position="83"/>
        <end position="94"/>
    </location>
</feature>
<gene>
    <name evidence="2" type="ORF">HK099_004769</name>
</gene>
<sequence>MINKPETAVNTPVQTTFPTIPSLEKNIPEEAVVEDEFDNSFGSYLFYNGPQLHEVVYGSLKRLSVSLSSPRNSVGSENADNFPDSRESRLEKNIIRSPRSVKVRGNSVSNTNSKNKVTNSSGSETATEHSPVRKVQRRFSNVYAIGMLLYFSTKLNLSSDQNKFVINNKTRLFSRYEGGYDFANETRQEITAIVLENRYKD</sequence>
<dbReference type="Proteomes" id="UP001211065">
    <property type="component" value="Unassembled WGS sequence"/>
</dbReference>
<proteinExistence type="predicted"/>